<reference evidence="1" key="1">
    <citation type="submission" date="2023-10" db="EMBL/GenBank/DDBJ databases">
        <authorList>
            <person name="Rodriguez Cubillos JULIANA M."/>
            <person name="De Vega J."/>
        </authorList>
    </citation>
    <scope>NUCLEOTIDE SEQUENCE</scope>
</reference>
<protein>
    <submittedName>
        <fullName evidence="1">Uncharacterized protein</fullName>
    </submittedName>
</protein>
<sequence length="152" mass="17886">MQELCCFYWLVHFNVGLLGIAIILSYIQVFFLVLLLPFWYIYSRLQFFYRSTSRELRRLDSVSRSPIYTSFTKTLDGSSTIRAFKSEVNVFVFYRNNHNCIFFFVCVRARVRACVINSYESTSRVYESSLRPFASLSRLSSLTTLLVHTSFI</sequence>
<dbReference type="EMBL" id="CASHSV030000311">
    <property type="protein sequence ID" value="CAJ2661467.1"/>
    <property type="molecule type" value="Genomic_DNA"/>
</dbReference>
<evidence type="ECO:0000313" key="2">
    <source>
        <dbReference type="Proteomes" id="UP001177021"/>
    </source>
</evidence>
<organism evidence="1 2">
    <name type="scientific">Trifolium pratense</name>
    <name type="common">Red clover</name>
    <dbReference type="NCBI Taxonomy" id="57577"/>
    <lineage>
        <taxon>Eukaryota</taxon>
        <taxon>Viridiplantae</taxon>
        <taxon>Streptophyta</taxon>
        <taxon>Embryophyta</taxon>
        <taxon>Tracheophyta</taxon>
        <taxon>Spermatophyta</taxon>
        <taxon>Magnoliopsida</taxon>
        <taxon>eudicotyledons</taxon>
        <taxon>Gunneridae</taxon>
        <taxon>Pentapetalae</taxon>
        <taxon>rosids</taxon>
        <taxon>fabids</taxon>
        <taxon>Fabales</taxon>
        <taxon>Fabaceae</taxon>
        <taxon>Papilionoideae</taxon>
        <taxon>50 kb inversion clade</taxon>
        <taxon>NPAAA clade</taxon>
        <taxon>Hologalegina</taxon>
        <taxon>IRL clade</taxon>
        <taxon>Trifolieae</taxon>
        <taxon>Trifolium</taxon>
    </lineage>
</organism>
<name>A0ACB0KYS9_TRIPR</name>
<evidence type="ECO:0000313" key="1">
    <source>
        <dbReference type="EMBL" id="CAJ2661467.1"/>
    </source>
</evidence>
<proteinExistence type="predicted"/>
<accession>A0ACB0KYS9</accession>
<keyword evidence="2" id="KW-1185">Reference proteome</keyword>
<comment type="caution">
    <text evidence="1">The sequence shown here is derived from an EMBL/GenBank/DDBJ whole genome shotgun (WGS) entry which is preliminary data.</text>
</comment>
<gene>
    <name evidence="1" type="ORF">MILVUS5_LOCUS27171</name>
</gene>
<dbReference type="Proteomes" id="UP001177021">
    <property type="component" value="Unassembled WGS sequence"/>
</dbReference>